<comment type="caution">
    <text evidence="2">The sequence shown here is derived from an EMBL/GenBank/DDBJ whole genome shotgun (WGS) entry which is preliminary data.</text>
</comment>
<dbReference type="Proteomes" id="UP000324222">
    <property type="component" value="Unassembled WGS sequence"/>
</dbReference>
<evidence type="ECO:0000313" key="2">
    <source>
        <dbReference type="EMBL" id="MPC95178.1"/>
    </source>
</evidence>
<gene>
    <name evidence="2" type="ORF">E2C01_090377</name>
</gene>
<accession>A0A5B7JQ59</accession>
<organism evidence="2 3">
    <name type="scientific">Portunus trituberculatus</name>
    <name type="common">Swimming crab</name>
    <name type="synonym">Neptunus trituberculatus</name>
    <dbReference type="NCBI Taxonomy" id="210409"/>
    <lineage>
        <taxon>Eukaryota</taxon>
        <taxon>Metazoa</taxon>
        <taxon>Ecdysozoa</taxon>
        <taxon>Arthropoda</taxon>
        <taxon>Crustacea</taxon>
        <taxon>Multicrustacea</taxon>
        <taxon>Malacostraca</taxon>
        <taxon>Eumalacostraca</taxon>
        <taxon>Eucarida</taxon>
        <taxon>Decapoda</taxon>
        <taxon>Pleocyemata</taxon>
        <taxon>Brachyura</taxon>
        <taxon>Eubrachyura</taxon>
        <taxon>Portunoidea</taxon>
        <taxon>Portunidae</taxon>
        <taxon>Portuninae</taxon>
        <taxon>Portunus</taxon>
    </lineage>
</organism>
<protein>
    <submittedName>
        <fullName evidence="2">Uncharacterized protein</fullName>
    </submittedName>
</protein>
<name>A0A5B7JQ59_PORTR</name>
<evidence type="ECO:0000313" key="3">
    <source>
        <dbReference type="Proteomes" id="UP000324222"/>
    </source>
</evidence>
<keyword evidence="3" id="KW-1185">Reference proteome</keyword>
<feature type="compositionally biased region" description="Basic and acidic residues" evidence="1">
    <location>
        <begin position="59"/>
        <end position="76"/>
    </location>
</feature>
<evidence type="ECO:0000256" key="1">
    <source>
        <dbReference type="SAM" id="MobiDB-lite"/>
    </source>
</evidence>
<proteinExistence type="predicted"/>
<dbReference type="AlphaFoldDB" id="A0A5B7JQ59"/>
<dbReference type="EMBL" id="VSRR010101249">
    <property type="protein sequence ID" value="MPC95178.1"/>
    <property type="molecule type" value="Genomic_DNA"/>
</dbReference>
<sequence>MCRVCVIARSRGRTDGGVLWRWLGEAWRTGVSSAAGQGGKGTSRGTHLVQAHDGGAKGMRKEELGGAEKSETHQLGEKGGGTWEGEREGGKEGECWVGVLFPIGDSLGQCLHSLRLSGHGCDVRESCFVVRKKTKTSRGHEEGKSEAEGEESEEQGGAARESESE</sequence>
<reference evidence="2 3" key="1">
    <citation type="submission" date="2019-05" db="EMBL/GenBank/DDBJ databases">
        <title>Another draft genome of Portunus trituberculatus and its Hox gene families provides insights of decapod evolution.</title>
        <authorList>
            <person name="Jeong J.-H."/>
            <person name="Song I."/>
            <person name="Kim S."/>
            <person name="Choi T."/>
            <person name="Kim D."/>
            <person name="Ryu S."/>
            <person name="Kim W."/>
        </authorList>
    </citation>
    <scope>NUCLEOTIDE SEQUENCE [LARGE SCALE GENOMIC DNA]</scope>
    <source>
        <tissue evidence="2">Muscle</tissue>
    </source>
</reference>
<feature type="compositionally biased region" description="Basic and acidic residues" evidence="1">
    <location>
        <begin position="138"/>
        <end position="147"/>
    </location>
</feature>
<feature type="region of interest" description="Disordered" evidence="1">
    <location>
        <begin position="33"/>
        <end position="89"/>
    </location>
</feature>
<feature type="region of interest" description="Disordered" evidence="1">
    <location>
        <begin position="132"/>
        <end position="165"/>
    </location>
</feature>